<dbReference type="InterPro" id="IPR002213">
    <property type="entry name" value="UDP_glucos_trans"/>
</dbReference>
<dbReference type="PROSITE" id="PS00375">
    <property type="entry name" value="UDPGT"/>
    <property type="match status" value="2"/>
</dbReference>
<comment type="caution">
    <text evidence="3">The sequence shown here is derived from an EMBL/GenBank/DDBJ whole genome shotgun (WGS) entry which is preliminary data.</text>
</comment>
<evidence type="ECO:0000256" key="1">
    <source>
        <dbReference type="ARBA" id="ARBA00009995"/>
    </source>
</evidence>
<accession>A0A7J7N1S9</accession>
<evidence type="ECO:0008006" key="5">
    <source>
        <dbReference type="Google" id="ProtNLM"/>
    </source>
</evidence>
<keyword evidence="4" id="KW-1185">Reference proteome</keyword>
<dbReference type="GO" id="GO:0080044">
    <property type="term" value="F:quercetin 7-O-glucosyltransferase activity"/>
    <property type="evidence" value="ECO:0007669"/>
    <property type="project" value="TreeGrafter"/>
</dbReference>
<dbReference type="Gene3D" id="3.40.50.2000">
    <property type="entry name" value="Glycogen Phosphorylase B"/>
    <property type="match status" value="4"/>
</dbReference>
<dbReference type="InterPro" id="IPR035595">
    <property type="entry name" value="UDP_glycos_trans_CS"/>
</dbReference>
<reference evidence="3 4" key="1">
    <citation type="journal article" date="2020" name="IScience">
        <title>Genome Sequencing of the Endangered Kingdonia uniflora (Circaeasteraceae, Ranunculales) Reveals Potential Mechanisms of Evolutionary Specialization.</title>
        <authorList>
            <person name="Sun Y."/>
            <person name="Deng T."/>
            <person name="Zhang A."/>
            <person name="Moore M.J."/>
            <person name="Landis J.B."/>
            <person name="Lin N."/>
            <person name="Zhang H."/>
            <person name="Zhang X."/>
            <person name="Huang J."/>
            <person name="Zhang X."/>
            <person name="Sun H."/>
            <person name="Wang H."/>
        </authorList>
    </citation>
    <scope>NUCLEOTIDE SEQUENCE [LARGE SCALE GENOMIC DNA]</scope>
    <source>
        <strain evidence="3">TB1705</strain>
        <tissue evidence="3">Leaf</tissue>
    </source>
</reference>
<name>A0A7J7N1S9_9MAGN</name>
<dbReference type="CDD" id="cd03784">
    <property type="entry name" value="GT1_Gtf-like"/>
    <property type="match status" value="2"/>
</dbReference>
<dbReference type="Proteomes" id="UP000541444">
    <property type="component" value="Unassembled WGS sequence"/>
</dbReference>
<dbReference type="OrthoDB" id="976424at2759"/>
<dbReference type="PANTHER" id="PTHR11926:SF1392">
    <property type="entry name" value="GLYCOSYLTRANSFERASE"/>
    <property type="match status" value="1"/>
</dbReference>
<dbReference type="GO" id="GO:0080043">
    <property type="term" value="F:quercetin 3-O-glucosyltransferase activity"/>
    <property type="evidence" value="ECO:0007669"/>
    <property type="project" value="TreeGrafter"/>
</dbReference>
<keyword evidence="2" id="KW-0808">Transferase</keyword>
<proteinExistence type="inferred from homology"/>
<dbReference type="EMBL" id="JACGCM010001144">
    <property type="protein sequence ID" value="KAF6161067.1"/>
    <property type="molecule type" value="Genomic_DNA"/>
</dbReference>
<dbReference type="AlphaFoldDB" id="A0A7J7N1S9"/>
<evidence type="ECO:0000256" key="2">
    <source>
        <dbReference type="ARBA" id="ARBA00022679"/>
    </source>
</evidence>
<protein>
    <recommendedName>
        <fullName evidence="5">UDP-glycosyltransferases domain-containing protein</fullName>
    </recommendedName>
</protein>
<comment type="similarity">
    <text evidence="1">Belongs to the UDP-glycosyltransferase family.</text>
</comment>
<dbReference type="FunFam" id="3.40.50.2000:FF:000040">
    <property type="entry name" value="UDP-glycosyltransferase 76C1"/>
    <property type="match status" value="2"/>
</dbReference>
<dbReference type="PANTHER" id="PTHR11926">
    <property type="entry name" value="GLUCOSYL/GLUCURONOSYL TRANSFERASES"/>
    <property type="match status" value="1"/>
</dbReference>
<dbReference type="Pfam" id="PF00201">
    <property type="entry name" value="UDPGT"/>
    <property type="match status" value="2"/>
</dbReference>
<sequence length="735" mass="83408">MESFLRRRDLPSFYRAKELTDPALQIVHSESCKSMQASAFILNTIEELEESMPFHIESFVRAKVYTIGPLNALLSSKQISASSTSLWEVDRSCLTWLDSQELKSVVYVSFGSLAMVMADQLLEFWYGLINSGKPFLWVMRPGSIIGERQIPEELLVATKERGCMVDWSPQEEVLAHPSVGGFLTHSGWNSTLEAITAGVPMLCWPYFGDQQINSRYVGEVWKNGIDMKDMCDRSIIEKMVRDLMEDKRDELMKSSVKFAEMGHVNPMLKLAELLSITGIHVTFLNTDYNHQRLVKFTDFSSRFSQFPGFRSESINDGLPDDQRQEVNSFVKLFFAMRTVGPPIFRQMLISSREKSKEWPPITCIIGDGIMSFTNDVGKELGIPNIDFHTHSACCVWPYLCIPEMIREGELPFKGVDAYHVHSVLVFDLYKSVADADMDHKITCVPTMEDFLRRRDLPSFLREAADTTMQSLYNMYGKTIGVSAIILNTVKELEEPVLSRIESHLLTKIYTIGPLHALLRSQKSSTSLNSLWKVDGDCLTWLDSQPLKSVVYVSFGSIAVVTANQLLEFWYGLANSGKMFLWVMRPDSIIGKDGESEIPEELLKATKERGCMVEWSPQEKVLAHSSVGGFLTHSGWNSTMEAIAAGVPMLCWPYAGDQQINSRYVGEVWKNGIDMKDTCDRSTIEKMVRDLMKDRKDELMKSSMRLEKMVRSSVEEGGSSFCSFERLVEDIRLMSF</sequence>
<evidence type="ECO:0000313" key="3">
    <source>
        <dbReference type="EMBL" id="KAF6161067.1"/>
    </source>
</evidence>
<gene>
    <name evidence="3" type="ORF">GIB67_007708</name>
</gene>
<evidence type="ECO:0000313" key="4">
    <source>
        <dbReference type="Proteomes" id="UP000541444"/>
    </source>
</evidence>
<dbReference type="SUPFAM" id="SSF53756">
    <property type="entry name" value="UDP-Glycosyltransferase/glycogen phosphorylase"/>
    <property type="match status" value="2"/>
</dbReference>
<organism evidence="3 4">
    <name type="scientific">Kingdonia uniflora</name>
    <dbReference type="NCBI Taxonomy" id="39325"/>
    <lineage>
        <taxon>Eukaryota</taxon>
        <taxon>Viridiplantae</taxon>
        <taxon>Streptophyta</taxon>
        <taxon>Embryophyta</taxon>
        <taxon>Tracheophyta</taxon>
        <taxon>Spermatophyta</taxon>
        <taxon>Magnoliopsida</taxon>
        <taxon>Ranunculales</taxon>
        <taxon>Circaeasteraceae</taxon>
        <taxon>Kingdonia</taxon>
    </lineage>
</organism>